<evidence type="ECO:0000256" key="1">
    <source>
        <dbReference type="SAM" id="SignalP"/>
    </source>
</evidence>
<protein>
    <submittedName>
        <fullName evidence="2">Uncharacterized protein</fullName>
    </submittedName>
</protein>
<feature type="chain" id="PRO_5013118390" evidence="1">
    <location>
        <begin position="19"/>
        <end position="53"/>
    </location>
</feature>
<reference evidence="2" key="1">
    <citation type="submission" date="2017-05" db="UniProtKB">
        <authorList>
            <consortium name="EnsemblMetazoa"/>
        </authorList>
    </citation>
    <scope>IDENTIFICATION</scope>
</reference>
<proteinExistence type="predicted"/>
<feature type="signal peptide" evidence="1">
    <location>
        <begin position="1"/>
        <end position="18"/>
    </location>
</feature>
<dbReference type="STRING" id="400682.A0A1X7SD80"/>
<dbReference type="PROSITE" id="PS51257">
    <property type="entry name" value="PROKAR_LIPOPROTEIN"/>
    <property type="match status" value="1"/>
</dbReference>
<dbReference type="InParanoid" id="A0A1X7SD80"/>
<keyword evidence="1" id="KW-0732">Signal</keyword>
<dbReference type="AlphaFoldDB" id="A0A1X7SD80"/>
<sequence>MKLALGLFLCAFISLGSCHITLTFPPARRPGYDFLDNVRTGGPCGVPGSNYRN</sequence>
<name>A0A1X7SD80_AMPQE</name>
<dbReference type="PANTHER" id="PTHR46901">
    <property type="entry name" value="GH04942P"/>
    <property type="match status" value="1"/>
</dbReference>
<organism evidence="2">
    <name type="scientific">Amphimedon queenslandica</name>
    <name type="common">Sponge</name>
    <dbReference type="NCBI Taxonomy" id="400682"/>
    <lineage>
        <taxon>Eukaryota</taxon>
        <taxon>Metazoa</taxon>
        <taxon>Porifera</taxon>
        <taxon>Demospongiae</taxon>
        <taxon>Heteroscleromorpha</taxon>
        <taxon>Haplosclerida</taxon>
        <taxon>Niphatidae</taxon>
        <taxon>Amphimedon</taxon>
    </lineage>
</organism>
<evidence type="ECO:0000313" key="2">
    <source>
        <dbReference type="EnsemblMetazoa" id="Aqu2.1.00016_001"/>
    </source>
</evidence>
<dbReference type="PANTHER" id="PTHR46901:SF2">
    <property type="entry name" value="GH04942P"/>
    <property type="match status" value="1"/>
</dbReference>
<dbReference type="OrthoDB" id="188511at2759"/>
<dbReference type="EnsemblMetazoa" id="Aqu2.1.00016_001">
    <property type="protein sequence ID" value="Aqu2.1.00016_001"/>
    <property type="gene ID" value="Aqu2.1.00016"/>
</dbReference>
<accession>A0A1X7SD80</accession>